<organism evidence="1 3">
    <name type="scientific">Streblomastix strix</name>
    <dbReference type="NCBI Taxonomy" id="222440"/>
    <lineage>
        <taxon>Eukaryota</taxon>
        <taxon>Metamonada</taxon>
        <taxon>Preaxostyla</taxon>
        <taxon>Oxymonadida</taxon>
        <taxon>Streblomastigidae</taxon>
        <taxon>Streblomastix</taxon>
    </lineage>
</organism>
<proteinExistence type="predicted"/>
<name>A0A5J4X8H6_9EUKA</name>
<evidence type="ECO:0000313" key="1">
    <source>
        <dbReference type="EMBL" id="KAA6402829.1"/>
    </source>
</evidence>
<protein>
    <submittedName>
        <fullName evidence="1">Uncharacterized protein</fullName>
    </submittedName>
</protein>
<dbReference type="AlphaFoldDB" id="A0A5J4X8H6"/>
<dbReference type="EMBL" id="SNRW01000177">
    <property type="protein sequence ID" value="KAA6402835.1"/>
    <property type="molecule type" value="Genomic_DNA"/>
</dbReference>
<reference evidence="1 3" key="1">
    <citation type="submission" date="2019-03" db="EMBL/GenBank/DDBJ databases">
        <title>Single cell metagenomics reveals metabolic interactions within the superorganism composed of flagellate Streblomastix strix and complex community of Bacteroidetes bacteria on its surface.</title>
        <authorList>
            <person name="Treitli S.C."/>
            <person name="Kolisko M."/>
            <person name="Husnik F."/>
            <person name="Keeling P."/>
            <person name="Hampl V."/>
        </authorList>
    </citation>
    <scope>NUCLEOTIDE SEQUENCE [LARGE SCALE GENOMIC DNA]</scope>
    <source>
        <strain evidence="1">ST1C</strain>
    </source>
</reference>
<accession>A0A5J4X8H6</accession>
<sequence>MVYCTNNCQKKIVHVADDVVGSSQDSLVLHSSGIVNINEYLHWASPGGTTADANTMGTVGDDFIPKLTVGAIGSGKTTLLRSKAEIQRFSSGLAWAIIYLVSDSRYIKKYSAESGIVWMYDQNWYNFGNIVPDQVTPASDATPLADSGTGVAGSSTEYSRRDHKHLLQVSDGLPCKDTSVGNIGTTSSYARPDHQHPTQTADTIPVIDSADGSYGAVDSYARNDHSHPINVQTNASIVPVVNGVGNNVTSAYYSRHDHIHPQQLTYDGNITATNSLNQEEQITKYYQQMEKLKIFKINTRTRFGKIQFNQHQTKDTEIDKYQYQFIPSLSSEYLDQGLRIGADGYPLTFNDNRFVDVATNQTIKGINTIGKLIQVIPTVGRTFNEGTRISRHPTNKWSKTQFHSDPNSNSGCFDNQWLIGASRTNDFNPLGFAIVKAGQEGQTDRGLMISADGNTLTFNGRVL</sequence>
<evidence type="ECO:0000313" key="2">
    <source>
        <dbReference type="EMBL" id="KAA6402835.1"/>
    </source>
</evidence>
<gene>
    <name evidence="1" type="ORF">EZS28_001638</name>
    <name evidence="2" type="ORF">EZS28_001644</name>
</gene>
<dbReference type="Proteomes" id="UP000324800">
    <property type="component" value="Unassembled WGS sequence"/>
</dbReference>
<comment type="caution">
    <text evidence="1">The sequence shown here is derived from an EMBL/GenBank/DDBJ whole genome shotgun (WGS) entry which is preliminary data.</text>
</comment>
<evidence type="ECO:0000313" key="3">
    <source>
        <dbReference type="Proteomes" id="UP000324800"/>
    </source>
</evidence>
<dbReference type="EMBL" id="SNRW01000177">
    <property type="protein sequence ID" value="KAA6402829.1"/>
    <property type="molecule type" value="Genomic_DNA"/>
</dbReference>